<dbReference type="EMBL" id="FN649760">
    <property type="protein sequence ID" value="CBJ33540.1"/>
    <property type="molecule type" value="Genomic_DNA"/>
</dbReference>
<reference evidence="7 8" key="1">
    <citation type="journal article" date="2010" name="Nature">
        <title>The Ectocarpus genome and the independent evolution of multicellularity in brown algae.</title>
        <authorList>
            <person name="Cock J.M."/>
            <person name="Sterck L."/>
            <person name="Rouze P."/>
            <person name="Scornet D."/>
            <person name="Allen A.E."/>
            <person name="Amoutzias G."/>
            <person name="Anthouard V."/>
            <person name="Artiguenave F."/>
            <person name="Aury J.M."/>
            <person name="Badger J.H."/>
            <person name="Beszteri B."/>
            <person name="Billiau K."/>
            <person name="Bonnet E."/>
            <person name="Bothwell J.H."/>
            <person name="Bowler C."/>
            <person name="Boyen C."/>
            <person name="Brownlee C."/>
            <person name="Carrano C.J."/>
            <person name="Charrier B."/>
            <person name="Cho G.Y."/>
            <person name="Coelho S.M."/>
            <person name="Collen J."/>
            <person name="Corre E."/>
            <person name="Da Silva C."/>
            <person name="Delage L."/>
            <person name="Delaroque N."/>
            <person name="Dittami S.M."/>
            <person name="Doulbeau S."/>
            <person name="Elias M."/>
            <person name="Farnham G."/>
            <person name="Gachon C.M."/>
            <person name="Gschloessl B."/>
            <person name="Heesch S."/>
            <person name="Jabbari K."/>
            <person name="Jubin C."/>
            <person name="Kawai H."/>
            <person name="Kimura K."/>
            <person name="Kloareg B."/>
            <person name="Kupper F.C."/>
            <person name="Lang D."/>
            <person name="Le Bail A."/>
            <person name="Leblanc C."/>
            <person name="Lerouge P."/>
            <person name="Lohr M."/>
            <person name="Lopez P.J."/>
            <person name="Martens C."/>
            <person name="Maumus F."/>
            <person name="Michel G."/>
            <person name="Miranda-Saavedra D."/>
            <person name="Morales J."/>
            <person name="Moreau H."/>
            <person name="Motomura T."/>
            <person name="Nagasato C."/>
            <person name="Napoli C.A."/>
            <person name="Nelson D.R."/>
            <person name="Nyvall-Collen P."/>
            <person name="Peters A.F."/>
            <person name="Pommier C."/>
            <person name="Potin P."/>
            <person name="Poulain J."/>
            <person name="Quesneville H."/>
            <person name="Read B."/>
            <person name="Rensing S.A."/>
            <person name="Ritter A."/>
            <person name="Rousvoal S."/>
            <person name="Samanta M."/>
            <person name="Samson G."/>
            <person name="Schroeder D.C."/>
            <person name="Segurens B."/>
            <person name="Strittmatter M."/>
            <person name="Tonon T."/>
            <person name="Tregear J.W."/>
            <person name="Valentin K."/>
            <person name="von Dassow P."/>
            <person name="Yamagishi T."/>
            <person name="Van de Peer Y."/>
            <person name="Wincker P."/>
        </authorList>
    </citation>
    <scope>NUCLEOTIDE SEQUENCE [LARGE SCALE GENOMIC DNA]</scope>
    <source>
        <strain evidence="8">Ec32 / CCAP1310/4</strain>
    </source>
</reference>
<feature type="compositionally biased region" description="Basic and acidic residues" evidence="5">
    <location>
        <begin position="20"/>
        <end position="30"/>
    </location>
</feature>
<sequence length="301" mass="32816">MGTEGQGSTSATPTSATATEPKEEEGVKGDKTAVVSGEVCESIKKGMRIISDIEKTRADGMVFKFELDLMYALAGEKATARAPPGLCLASCQRAACNKTEEPTGRPFCCCSKCGAKYCSRECQVIDWKKDHKAMCGQLKEMRGGDAGGGRAPLDRQSVVARVLGRVRLYLCPFAVCHGEALGRGFVFVQTPNPVLELEYLRPVNSNGRRLDRSIILHFLSMGEFVDAVLQDDFELGVIRSPLEAAVESYDTKAEMVVLFRARCGYMAVVVVPLVPGWAVCRQLGLEYKEKDALQLNLDDTD</sequence>
<keyword evidence="8" id="KW-1185">Reference proteome</keyword>
<dbReference type="PROSITE" id="PS50865">
    <property type="entry name" value="ZF_MYND_2"/>
    <property type="match status" value="1"/>
</dbReference>
<gene>
    <name evidence="7" type="ORF">Esi_0509_0005</name>
</gene>
<dbReference type="Gene3D" id="6.10.140.2220">
    <property type="match status" value="1"/>
</dbReference>
<dbReference type="AlphaFoldDB" id="D7G3E6"/>
<feature type="region of interest" description="Disordered" evidence="5">
    <location>
        <begin position="1"/>
        <end position="30"/>
    </location>
</feature>
<feature type="compositionally biased region" description="Low complexity" evidence="5">
    <location>
        <begin position="8"/>
        <end position="19"/>
    </location>
</feature>
<evidence type="ECO:0000256" key="3">
    <source>
        <dbReference type="ARBA" id="ARBA00022833"/>
    </source>
</evidence>
<name>D7G3E6_ECTSI</name>
<evidence type="ECO:0000256" key="5">
    <source>
        <dbReference type="SAM" id="MobiDB-lite"/>
    </source>
</evidence>
<protein>
    <recommendedName>
        <fullName evidence="6">MYND-type domain-containing protein</fullName>
    </recommendedName>
</protein>
<evidence type="ECO:0000256" key="2">
    <source>
        <dbReference type="ARBA" id="ARBA00022771"/>
    </source>
</evidence>
<dbReference type="SUPFAM" id="SSF144232">
    <property type="entry name" value="HIT/MYND zinc finger-like"/>
    <property type="match status" value="1"/>
</dbReference>
<dbReference type="GO" id="GO:0008270">
    <property type="term" value="F:zinc ion binding"/>
    <property type="evidence" value="ECO:0007669"/>
    <property type="project" value="UniProtKB-KW"/>
</dbReference>
<evidence type="ECO:0000256" key="4">
    <source>
        <dbReference type="PROSITE-ProRule" id="PRU00134"/>
    </source>
</evidence>
<evidence type="ECO:0000256" key="1">
    <source>
        <dbReference type="ARBA" id="ARBA00022723"/>
    </source>
</evidence>
<keyword evidence="3" id="KW-0862">Zinc</keyword>
<keyword evidence="2 4" id="KW-0863">Zinc-finger</keyword>
<dbReference type="eggNOG" id="ENOG502S44W">
    <property type="taxonomic scope" value="Eukaryota"/>
</dbReference>
<evidence type="ECO:0000313" key="7">
    <source>
        <dbReference type="EMBL" id="CBJ33540.1"/>
    </source>
</evidence>
<evidence type="ECO:0000313" key="8">
    <source>
        <dbReference type="Proteomes" id="UP000002630"/>
    </source>
</evidence>
<dbReference type="InterPro" id="IPR002893">
    <property type="entry name" value="Znf_MYND"/>
</dbReference>
<proteinExistence type="predicted"/>
<feature type="domain" description="MYND-type" evidence="6">
    <location>
        <begin position="93"/>
        <end position="135"/>
    </location>
</feature>
<organism evidence="7 8">
    <name type="scientific">Ectocarpus siliculosus</name>
    <name type="common">Brown alga</name>
    <name type="synonym">Conferva siliculosa</name>
    <dbReference type="NCBI Taxonomy" id="2880"/>
    <lineage>
        <taxon>Eukaryota</taxon>
        <taxon>Sar</taxon>
        <taxon>Stramenopiles</taxon>
        <taxon>Ochrophyta</taxon>
        <taxon>PX clade</taxon>
        <taxon>Phaeophyceae</taxon>
        <taxon>Ectocarpales</taxon>
        <taxon>Ectocarpaceae</taxon>
        <taxon>Ectocarpus</taxon>
    </lineage>
</organism>
<dbReference type="Proteomes" id="UP000002630">
    <property type="component" value="Unassembled WGS sequence"/>
</dbReference>
<evidence type="ECO:0000259" key="6">
    <source>
        <dbReference type="PROSITE" id="PS50865"/>
    </source>
</evidence>
<dbReference type="OrthoDB" id="3056838at2759"/>
<keyword evidence="1" id="KW-0479">Metal-binding</keyword>
<accession>D7G3E6</accession>
<dbReference type="InParanoid" id="D7G3E6"/>